<evidence type="ECO:0000256" key="5">
    <source>
        <dbReference type="ARBA" id="ARBA00023136"/>
    </source>
</evidence>
<accession>A0A1Z4N431</accession>
<evidence type="ECO:0000313" key="9">
    <source>
        <dbReference type="Proteomes" id="UP000218785"/>
    </source>
</evidence>
<evidence type="ECO:0000256" key="1">
    <source>
        <dbReference type="ARBA" id="ARBA00004651"/>
    </source>
</evidence>
<dbReference type="AlphaFoldDB" id="A0A1Z4N431"/>
<dbReference type="Proteomes" id="UP000218785">
    <property type="component" value="Chromosome"/>
</dbReference>
<keyword evidence="4" id="KW-1133">Transmembrane helix</keyword>
<dbReference type="CDD" id="cd01127">
    <property type="entry name" value="TrwB_TraG_TraD_VirD4"/>
    <property type="match status" value="1"/>
</dbReference>
<keyword evidence="5" id="KW-0472">Membrane</keyword>
<dbReference type="GO" id="GO:0005886">
    <property type="term" value="C:plasma membrane"/>
    <property type="evidence" value="ECO:0007669"/>
    <property type="project" value="UniProtKB-SubCell"/>
</dbReference>
<dbReference type="EMBL" id="AP018248">
    <property type="protein sequence ID" value="BAZ00499.1"/>
    <property type="molecule type" value="Genomic_DNA"/>
</dbReference>
<dbReference type="KEGG" id="ttq:NIES37_44910"/>
<comment type="subcellular location">
    <subcellularLocation>
        <location evidence="1">Cell membrane</location>
        <topology evidence="1">Multi-pass membrane protein</topology>
    </subcellularLocation>
</comment>
<dbReference type="PANTHER" id="PTHR37937:SF1">
    <property type="entry name" value="CONJUGATIVE TRANSFER: DNA TRANSPORT"/>
    <property type="match status" value="1"/>
</dbReference>
<dbReference type="InterPro" id="IPR019476">
    <property type="entry name" value="T4SS_TraD_DNA-bd"/>
</dbReference>
<keyword evidence="9" id="KW-1185">Reference proteome</keyword>
<keyword evidence="2" id="KW-1003">Cell membrane</keyword>
<evidence type="ECO:0000256" key="6">
    <source>
        <dbReference type="SAM" id="MobiDB-lite"/>
    </source>
</evidence>
<organism evidence="8 9">
    <name type="scientific">Tolypothrix tenuis PCC 7101</name>
    <dbReference type="NCBI Taxonomy" id="231146"/>
    <lineage>
        <taxon>Bacteria</taxon>
        <taxon>Bacillati</taxon>
        <taxon>Cyanobacteriota</taxon>
        <taxon>Cyanophyceae</taxon>
        <taxon>Nostocales</taxon>
        <taxon>Tolypothrichaceae</taxon>
        <taxon>Tolypothrix</taxon>
    </lineage>
</organism>
<gene>
    <name evidence="8" type="ORF">NIES37_44910</name>
</gene>
<dbReference type="Gene3D" id="3.40.50.300">
    <property type="entry name" value="P-loop containing nucleotide triphosphate hydrolases"/>
    <property type="match status" value="2"/>
</dbReference>
<evidence type="ECO:0000313" key="8">
    <source>
        <dbReference type="EMBL" id="BAZ00499.1"/>
    </source>
</evidence>
<feature type="region of interest" description="Disordered" evidence="6">
    <location>
        <begin position="1"/>
        <end position="26"/>
    </location>
</feature>
<dbReference type="InterPro" id="IPR027417">
    <property type="entry name" value="P-loop_NTPase"/>
</dbReference>
<proteinExistence type="predicted"/>
<dbReference type="PANTHER" id="PTHR37937">
    <property type="entry name" value="CONJUGATIVE TRANSFER: DNA TRANSPORT"/>
    <property type="match status" value="1"/>
</dbReference>
<dbReference type="RefSeq" id="WP_096579423.1">
    <property type="nucleotide sequence ID" value="NZ_CAWNJS010000001.1"/>
</dbReference>
<evidence type="ECO:0000256" key="3">
    <source>
        <dbReference type="ARBA" id="ARBA00022692"/>
    </source>
</evidence>
<reference evidence="8 9" key="1">
    <citation type="submission" date="2017-06" db="EMBL/GenBank/DDBJ databases">
        <title>Genome sequencing of cyanobaciteial culture collection at National Institute for Environmental Studies (NIES).</title>
        <authorList>
            <person name="Hirose Y."/>
            <person name="Shimura Y."/>
            <person name="Fujisawa T."/>
            <person name="Nakamura Y."/>
            <person name="Kawachi M."/>
        </authorList>
    </citation>
    <scope>NUCLEOTIDE SEQUENCE [LARGE SCALE GENOMIC DNA]</scope>
    <source>
        <strain evidence="8 9">NIES-37</strain>
    </source>
</reference>
<evidence type="ECO:0000259" key="7">
    <source>
        <dbReference type="Pfam" id="PF10412"/>
    </source>
</evidence>
<keyword evidence="3" id="KW-0812">Transmembrane</keyword>
<sequence length="584" mass="66446">MQRYGRGEMNSPRTHQLKRVNPAQYPPRRQQYLQGDTYLDQMLDVPPPVRGPNLPFVIQQPEILVKDWELNEFLYYGGFYIPRDRLKHHTLSLGTSGSGKSLLLEISMAWALSHCKKGSGVKVVLFDTKGDFLPIAAHFAQQQQVPLYYLNISDNRAIHPEGGVAGYAWDIAKDCDGRLEYLMEMMEILLPTPDQGDPFWAQGEQGIAIGSAEYYEQQQPGKWGLFDIYNACLARAPELAKILRHTEFGTAIAERLLEGNADKTRDGVLLGVLFKMLHFQTAAAHQYYTPRERWFSIKEFMQGEGIVVISQDLSAKKSSSPIMRAMFQTFVNHYNARPGSKKYPDTFVFMDEFPFIGKMPGILDVLTFQRSKGVSLYLTCQGIEQLMDQYGVYGAETIANNCSFKILCRTESPTTAEWSVKLAGTQRCFESHASTQRTAQGASMGSAEALVERTRFITSDFMDMPDTSPYDGLHYFFLSPFTRGMCYRCWKSGKDIETLRPRKAEVPGMIQKPAQYLRMPSPTKQQAPHTYQQVQQTVNNTAWREEFLNVDDPLQYALRVETLALIEKELEAIFGMMCKREGNK</sequence>
<name>A0A1Z4N431_9CYAN</name>
<dbReference type="Pfam" id="PF10412">
    <property type="entry name" value="TrwB_AAD_bind"/>
    <property type="match status" value="1"/>
</dbReference>
<protein>
    <submittedName>
        <fullName evidence="8">Transfer complex protein TrsK-like protein</fullName>
    </submittedName>
</protein>
<evidence type="ECO:0000256" key="4">
    <source>
        <dbReference type="ARBA" id="ARBA00022989"/>
    </source>
</evidence>
<dbReference type="SUPFAM" id="SSF52540">
    <property type="entry name" value="P-loop containing nucleoside triphosphate hydrolases"/>
    <property type="match status" value="1"/>
</dbReference>
<evidence type="ECO:0000256" key="2">
    <source>
        <dbReference type="ARBA" id="ARBA00022475"/>
    </source>
</evidence>
<feature type="domain" description="Type IV secretion system coupling protein TraD DNA-binding" evidence="7">
    <location>
        <begin position="77"/>
        <end position="468"/>
    </location>
</feature>
<dbReference type="InterPro" id="IPR051539">
    <property type="entry name" value="T4SS-coupling_protein"/>
</dbReference>